<dbReference type="OrthoDB" id="10312795at2759"/>
<dbReference type="OMA" id="YFKANII"/>
<accession>J4D765</accession>
<dbReference type="Proteomes" id="UP000003786">
    <property type="component" value="Chromosome 2"/>
</dbReference>
<dbReference type="RefSeq" id="XP_009690291.1">
    <property type="nucleotide sequence ID" value="XM_009691996.1"/>
</dbReference>
<name>J4D765_THEOR</name>
<sequence>MESNIETKCYKGVQKLNKLYVLISVSAPSSSESQNHNGFYISTFDFESYFKSNILLQYGILGYLGFPFKVIEFIKNKNCFIVQINSDCLSKLQLIVNNIFPAHSPIEFSFNGTNGESKVKFEILKFNNSLSSLIDDDLVLNTT</sequence>
<dbReference type="VEuPathDB" id="PiroplasmaDB:TOT_020001039"/>
<reference evidence="1 2" key="1">
    <citation type="journal article" date="2012" name="MBio">
        <title>Comparative genome analysis of three eukaryotic parasites with differing abilities to transform leukocytes reveals key mediators of Theileria-induced leukocyte transformation.</title>
        <authorList>
            <person name="Hayashida K."/>
            <person name="Hara Y."/>
            <person name="Abe T."/>
            <person name="Yamasaki C."/>
            <person name="Toyoda A."/>
            <person name="Kosuge T."/>
            <person name="Suzuki Y."/>
            <person name="Sato Y."/>
            <person name="Kawashima S."/>
            <person name="Katayama T."/>
            <person name="Wakaguri H."/>
            <person name="Inoue N."/>
            <person name="Homma K."/>
            <person name="Tada-Umezaki M."/>
            <person name="Yagi Y."/>
            <person name="Fujii Y."/>
            <person name="Habara T."/>
            <person name="Kanehisa M."/>
            <person name="Watanabe H."/>
            <person name="Ito K."/>
            <person name="Gojobori T."/>
            <person name="Sugawara H."/>
            <person name="Imanishi T."/>
            <person name="Weir W."/>
            <person name="Gardner M."/>
            <person name="Pain A."/>
            <person name="Shiels B."/>
            <person name="Hattori M."/>
            <person name="Nene V."/>
            <person name="Sugimoto C."/>
        </authorList>
    </citation>
    <scope>NUCLEOTIDE SEQUENCE [LARGE SCALE GENOMIC DNA]</scope>
    <source>
        <strain evidence="1 2">Shintoku</strain>
    </source>
</reference>
<keyword evidence="2" id="KW-1185">Reference proteome</keyword>
<dbReference type="eggNOG" id="ENOG502QXK5">
    <property type="taxonomic scope" value="Eukaryota"/>
</dbReference>
<evidence type="ECO:0000313" key="1">
    <source>
        <dbReference type="EMBL" id="BAM39990.1"/>
    </source>
</evidence>
<dbReference type="KEGG" id="tot:TOT_020001039"/>
<evidence type="ECO:0000313" key="2">
    <source>
        <dbReference type="Proteomes" id="UP000003786"/>
    </source>
</evidence>
<dbReference type="AlphaFoldDB" id="J4D765"/>
<proteinExistence type="predicted"/>
<dbReference type="GeneID" id="20715130"/>
<organism evidence="1 2">
    <name type="scientific">Theileria orientalis strain Shintoku</name>
    <dbReference type="NCBI Taxonomy" id="869250"/>
    <lineage>
        <taxon>Eukaryota</taxon>
        <taxon>Sar</taxon>
        <taxon>Alveolata</taxon>
        <taxon>Apicomplexa</taxon>
        <taxon>Aconoidasida</taxon>
        <taxon>Piroplasmida</taxon>
        <taxon>Theileriidae</taxon>
        <taxon>Theileria</taxon>
    </lineage>
</organism>
<gene>
    <name evidence="1" type="ORF">TOT_020001039</name>
</gene>
<dbReference type="EMBL" id="AP011947">
    <property type="protein sequence ID" value="BAM39990.1"/>
    <property type="molecule type" value="Genomic_DNA"/>
</dbReference>
<protein>
    <submittedName>
        <fullName evidence="1">Uncharacterized protein</fullName>
    </submittedName>
</protein>